<protein>
    <submittedName>
        <fullName evidence="1">Uncharacterized protein</fullName>
    </submittedName>
</protein>
<gene>
    <name evidence="1" type="ORF">PACLA_8A084938</name>
</gene>
<proteinExistence type="predicted"/>
<evidence type="ECO:0000313" key="1">
    <source>
        <dbReference type="EMBL" id="CAB3992745.1"/>
    </source>
</evidence>
<comment type="caution">
    <text evidence="1">The sequence shown here is derived from an EMBL/GenBank/DDBJ whole genome shotgun (WGS) entry which is preliminary data.</text>
</comment>
<evidence type="ECO:0000313" key="2">
    <source>
        <dbReference type="Proteomes" id="UP001152795"/>
    </source>
</evidence>
<keyword evidence="2" id="KW-1185">Reference proteome</keyword>
<dbReference type="Proteomes" id="UP001152795">
    <property type="component" value="Unassembled WGS sequence"/>
</dbReference>
<accession>A0A6S7GM72</accession>
<dbReference type="AlphaFoldDB" id="A0A6S7GM72"/>
<sequence>MDRVLLTSCQAAGVNESVISILEDEEFDTADILNNTSDDLLRACNIKGGQIVRIRKALEDLEVCQVRITNLYY</sequence>
<organism evidence="1 2">
    <name type="scientific">Paramuricea clavata</name>
    <name type="common">Red gorgonian</name>
    <name type="synonym">Violescent sea-whip</name>
    <dbReference type="NCBI Taxonomy" id="317549"/>
    <lineage>
        <taxon>Eukaryota</taxon>
        <taxon>Metazoa</taxon>
        <taxon>Cnidaria</taxon>
        <taxon>Anthozoa</taxon>
        <taxon>Octocorallia</taxon>
        <taxon>Malacalcyonacea</taxon>
        <taxon>Plexauridae</taxon>
        <taxon>Paramuricea</taxon>
    </lineage>
</organism>
<name>A0A6S7GM72_PARCT</name>
<reference evidence="1" key="1">
    <citation type="submission" date="2020-04" db="EMBL/GenBank/DDBJ databases">
        <authorList>
            <person name="Alioto T."/>
            <person name="Alioto T."/>
            <person name="Gomez Garrido J."/>
        </authorList>
    </citation>
    <scope>NUCLEOTIDE SEQUENCE</scope>
    <source>
        <strain evidence="1">A484AB</strain>
    </source>
</reference>
<dbReference type="EMBL" id="CACRXK020002116">
    <property type="protein sequence ID" value="CAB3992745.1"/>
    <property type="molecule type" value="Genomic_DNA"/>
</dbReference>
<dbReference type="OrthoDB" id="10457772at2759"/>